<dbReference type="Proteomes" id="UP001187531">
    <property type="component" value="Unassembled WGS sequence"/>
</dbReference>
<feature type="transmembrane region" description="Helical" evidence="1">
    <location>
        <begin position="12"/>
        <end position="35"/>
    </location>
</feature>
<keyword evidence="1" id="KW-0812">Transmembrane</keyword>
<dbReference type="SUPFAM" id="SSF56104">
    <property type="entry name" value="SAICAR synthase-like"/>
    <property type="match status" value="1"/>
</dbReference>
<organism evidence="2 3">
    <name type="scientific">Artemia franciscana</name>
    <name type="common">Brine shrimp</name>
    <name type="synonym">Artemia sanfranciscana</name>
    <dbReference type="NCBI Taxonomy" id="6661"/>
    <lineage>
        <taxon>Eukaryota</taxon>
        <taxon>Metazoa</taxon>
        <taxon>Ecdysozoa</taxon>
        <taxon>Arthropoda</taxon>
        <taxon>Crustacea</taxon>
        <taxon>Branchiopoda</taxon>
        <taxon>Anostraca</taxon>
        <taxon>Artemiidae</taxon>
        <taxon>Artemia</taxon>
    </lineage>
</organism>
<accession>A0AA88HII5</accession>
<protein>
    <submittedName>
        <fullName evidence="2">Uncharacterized protein</fullName>
    </submittedName>
</protein>
<keyword evidence="3" id="KW-1185">Reference proteome</keyword>
<reference evidence="2" key="1">
    <citation type="submission" date="2023-07" db="EMBL/GenBank/DDBJ databases">
        <title>Chromosome-level genome assembly of Artemia franciscana.</title>
        <authorList>
            <person name="Jo E."/>
        </authorList>
    </citation>
    <scope>NUCLEOTIDE SEQUENCE</scope>
    <source>
        <tissue evidence="2">Whole body</tissue>
    </source>
</reference>
<evidence type="ECO:0000313" key="3">
    <source>
        <dbReference type="Proteomes" id="UP001187531"/>
    </source>
</evidence>
<name>A0AA88HII5_ARTSF</name>
<evidence type="ECO:0000256" key="1">
    <source>
        <dbReference type="SAM" id="Phobius"/>
    </source>
</evidence>
<comment type="caution">
    <text evidence="2">The sequence shown here is derived from an EMBL/GenBank/DDBJ whole genome shotgun (WGS) entry which is preliminary data.</text>
</comment>
<sequence length="688" mass="80152">MALCMYKKYINLLLYNYTMTQSLFFIVQISILLIVQISVVTGGKCLDQCSRRDHTTDEHCARISGVAGMPFNFKGSPFNVNVKDTRYTPILDAFQSYIKTTKIYNMTFEQERPKFYTVSVNQFYTYGRGSMILQLSVSEKQESEIITIEHEIWQSEEMNEAKGYTIFEEDIQTLENRLNARYKINEFKGKKKDLLSFKNCRVMLSRSAMTLFTLITIKYKLNKYDYISSALIPGVVFTEIDSFFKEDMPEECGKQWREHFRNMYMKTNGGNTRLLEPHRAFVTLEHKDDNFFLLFNCPQFCTHLVMEPNQERRVGSYDWPQERLEFSLAVNAEHEGINFLFKTDIEGTSIEVILYRDGFVVISTDGNGIEKHGGKNKFSRPLPPGCLAKVKSERNKEFQRGNGLSYYCLFTFEVDIDDYVKVTVKSYKRQELSGELKLKKPLQANGIKEVYLHGTGYKSKATQTEDQKRKLIIYAINGKNERPCNPLIRNDHGVINVERSHIYATEAFLPPQKRANEFSFPRRLKIKKDFGNVTSRSFIPTVNYNHRGNIYTTHRWDSQKFNQTNFRRREYGDETSSGSAIKRNIFLPVVLFCKALDPSAPTPEEEKELAVTKLRYMTFREELSSTCEFCFRVEAMKVKQFISGHVRVFDKQQIGRSKIHPSNHTLTRSFTAAYQLLLNRQLKRCTQV</sequence>
<proteinExistence type="predicted"/>
<keyword evidence="1" id="KW-1133">Transmembrane helix</keyword>
<evidence type="ECO:0000313" key="2">
    <source>
        <dbReference type="EMBL" id="KAK2710944.1"/>
    </source>
</evidence>
<dbReference type="Gene3D" id="3.30.470.160">
    <property type="entry name" value="Inositol polyphosphate kinase"/>
    <property type="match status" value="1"/>
</dbReference>
<dbReference type="InterPro" id="IPR038286">
    <property type="entry name" value="IPK_sf"/>
</dbReference>
<dbReference type="AlphaFoldDB" id="A0AA88HII5"/>
<gene>
    <name evidence="2" type="ORF">QYM36_012195</name>
</gene>
<dbReference type="EMBL" id="JAVRJZ010000016">
    <property type="protein sequence ID" value="KAK2710944.1"/>
    <property type="molecule type" value="Genomic_DNA"/>
</dbReference>
<keyword evidence="1" id="KW-0472">Membrane</keyword>